<feature type="domain" description="Immunoglobulin" evidence="4">
    <location>
        <begin position="6"/>
        <end position="105"/>
    </location>
</feature>
<evidence type="ECO:0000256" key="3">
    <source>
        <dbReference type="ARBA" id="ARBA00023136"/>
    </source>
</evidence>
<proteinExistence type="predicted"/>
<keyword evidence="2" id="KW-0812">Transmembrane</keyword>
<sequence length="106" mass="11976">VASQTYRHFNVKTGASVTIPCGYNKEYIQNKKYWCSGRDYSFCTIQAYTNETQGRVTVTDNPAESLFTVTMNNLQTGDTGWYWCVVEIGGSGQRDVSEYLYITVKG</sequence>
<dbReference type="AlphaFoldDB" id="A0A8J4TAD6"/>
<evidence type="ECO:0000313" key="5">
    <source>
        <dbReference type="EMBL" id="KAF5892811.1"/>
    </source>
</evidence>
<dbReference type="Proteomes" id="UP000727407">
    <property type="component" value="Unassembled WGS sequence"/>
</dbReference>
<gene>
    <name evidence="5" type="ORF">DAT39_017493</name>
</gene>
<name>A0A8J4TAD6_CLAMG</name>
<evidence type="ECO:0000256" key="1">
    <source>
        <dbReference type="ARBA" id="ARBA00004370"/>
    </source>
</evidence>
<dbReference type="GO" id="GO:0004888">
    <property type="term" value="F:transmembrane signaling receptor activity"/>
    <property type="evidence" value="ECO:0007669"/>
    <property type="project" value="TreeGrafter"/>
</dbReference>
<dbReference type="InterPro" id="IPR050671">
    <property type="entry name" value="CD300_family_receptors"/>
</dbReference>
<keyword evidence="6" id="KW-1185">Reference proteome</keyword>
<comment type="subcellular location">
    <subcellularLocation>
        <location evidence="1">Membrane</location>
    </subcellularLocation>
</comment>
<comment type="caution">
    <text evidence="5">The sequence shown here is derived from an EMBL/GenBank/DDBJ whole genome shotgun (WGS) entry which is preliminary data.</text>
</comment>
<dbReference type="SUPFAM" id="SSF48726">
    <property type="entry name" value="Immunoglobulin"/>
    <property type="match status" value="1"/>
</dbReference>
<dbReference type="PANTHER" id="PTHR11860:SF87">
    <property type="entry name" value="CMRF35-LIKE MOLECULE 8"/>
    <property type="match status" value="1"/>
</dbReference>
<dbReference type="PANTHER" id="PTHR11860">
    <property type="entry name" value="POLYMERIC-IMMUNOGLOBULIN RECEPTOR"/>
    <property type="match status" value="1"/>
</dbReference>
<protein>
    <submittedName>
        <fullName evidence="5">CMRF35-like molecule 1</fullName>
    </submittedName>
</protein>
<dbReference type="OrthoDB" id="8920197at2759"/>
<dbReference type="EMBL" id="QNUK01000474">
    <property type="protein sequence ID" value="KAF5892811.1"/>
    <property type="molecule type" value="Genomic_DNA"/>
</dbReference>
<dbReference type="GO" id="GO:0005886">
    <property type="term" value="C:plasma membrane"/>
    <property type="evidence" value="ECO:0007669"/>
    <property type="project" value="TreeGrafter"/>
</dbReference>
<organism evidence="5 6">
    <name type="scientific">Clarias magur</name>
    <name type="common">Asian catfish</name>
    <name type="synonym">Macropteronotus magur</name>
    <dbReference type="NCBI Taxonomy" id="1594786"/>
    <lineage>
        <taxon>Eukaryota</taxon>
        <taxon>Metazoa</taxon>
        <taxon>Chordata</taxon>
        <taxon>Craniata</taxon>
        <taxon>Vertebrata</taxon>
        <taxon>Euteleostomi</taxon>
        <taxon>Actinopterygii</taxon>
        <taxon>Neopterygii</taxon>
        <taxon>Teleostei</taxon>
        <taxon>Ostariophysi</taxon>
        <taxon>Siluriformes</taxon>
        <taxon>Clariidae</taxon>
        <taxon>Clarias</taxon>
    </lineage>
</organism>
<dbReference type="InterPro" id="IPR013783">
    <property type="entry name" value="Ig-like_fold"/>
</dbReference>
<evidence type="ECO:0000256" key="2">
    <source>
        <dbReference type="ARBA" id="ARBA00022692"/>
    </source>
</evidence>
<dbReference type="CDD" id="cd05716">
    <property type="entry name" value="IgV_pIgR_like"/>
    <property type="match status" value="1"/>
</dbReference>
<reference evidence="5" key="1">
    <citation type="submission" date="2020-07" db="EMBL/GenBank/DDBJ databases">
        <title>Clarias magur genome sequencing, assembly and annotation.</title>
        <authorList>
            <person name="Kushwaha B."/>
            <person name="Kumar R."/>
            <person name="Das P."/>
            <person name="Joshi C.G."/>
            <person name="Kumar D."/>
            <person name="Nagpure N.S."/>
            <person name="Pandey M."/>
            <person name="Agarwal S."/>
            <person name="Srivastava S."/>
            <person name="Singh M."/>
            <person name="Sahoo L."/>
            <person name="Jayasankar P."/>
            <person name="Meher P.K."/>
            <person name="Koringa P.G."/>
            <person name="Iquebal M.A."/>
            <person name="Das S.P."/>
            <person name="Bit A."/>
            <person name="Patnaik S."/>
            <person name="Patel N."/>
            <person name="Shah T.M."/>
            <person name="Hinsu A."/>
            <person name="Jena J.K."/>
        </authorList>
    </citation>
    <scope>NUCLEOTIDE SEQUENCE</scope>
    <source>
        <strain evidence="5">CIFAMagur01</strain>
        <tissue evidence="5">Testis</tissue>
    </source>
</reference>
<accession>A0A8J4TAD6</accession>
<feature type="non-terminal residue" evidence="5">
    <location>
        <position position="1"/>
    </location>
</feature>
<dbReference type="InterPro" id="IPR036179">
    <property type="entry name" value="Ig-like_dom_sf"/>
</dbReference>
<dbReference type="InterPro" id="IPR013106">
    <property type="entry name" value="Ig_V-set"/>
</dbReference>
<dbReference type="SMART" id="SM00409">
    <property type="entry name" value="IG"/>
    <property type="match status" value="1"/>
</dbReference>
<evidence type="ECO:0000259" key="4">
    <source>
        <dbReference type="SMART" id="SM00409"/>
    </source>
</evidence>
<keyword evidence="3" id="KW-0472">Membrane</keyword>
<dbReference type="Gene3D" id="2.60.40.10">
    <property type="entry name" value="Immunoglobulins"/>
    <property type="match status" value="1"/>
</dbReference>
<feature type="non-terminal residue" evidence="5">
    <location>
        <position position="106"/>
    </location>
</feature>
<dbReference type="Pfam" id="PF07686">
    <property type="entry name" value="V-set"/>
    <property type="match status" value="1"/>
</dbReference>
<evidence type="ECO:0000313" key="6">
    <source>
        <dbReference type="Proteomes" id="UP000727407"/>
    </source>
</evidence>
<dbReference type="InterPro" id="IPR003599">
    <property type="entry name" value="Ig_sub"/>
</dbReference>